<organism evidence="2 3">
    <name type="scientific">Cucumis melo</name>
    <name type="common">Muskmelon</name>
    <dbReference type="NCBI Taxonomy" id="3656"/>
    <lineage>
        <taxon>Eukaryota</taxon>
        <taxon>Viridiplantae</taxon>
        <taxon>Streptophyta</taxon>
        <taxon>Embryophyta</taxon>
        <taxon>Tracheophyta</taxon>
        <taxon>Spermatophyta</taxon>
        <taxon>Magnoliopsida</taxon>
        <taxon>eudicotyledons</taxon>
        <taxon>Gunneridae</taxon>
        <taxon>Pentapetalae</taxon>
        <taxon>rosids</taxon>
        <taxon>fabids</taxon>
        <taxon>Cucurbitales</taxon>
        <taxon>Cucurbitaceae</taxon>
        <taxon>Benincaseae</taxon>
        <taxon>Cucumis</taxon>
    </lineage>
</organism>
<dbReference type="Proteomes" id="UP001652600">
    <property type="component" value="Chromosome 7"/>
</dbReference>
<feature type="domain" description="Stomatal closure-related actin-binding protein PH" evidence="1">
    <location>
        <begin position="19"/>
        <end position="116"/>
    </location>
</feature>
<sequence length="123" mass="13807">MAYVFDSTFDCKNIDAAKEVTISQMNGQDYASNSVHVFHVGKMRMKLSRGWITKARENYSSSMQLLDSNLIPSASASESKVFYLKMKGDYHRYLAEFKVGDERKAAAEDTMLAYRAAQPSSIG</sequence>
<dbReference type="Gene3D" id="1.20.190.20">
    <property type="entry name" value="14-3-3 domain"/>
    <property type="match status" value="1"/>
</dbReference>
<protein>
    <submittedName>
        <fullName evidence="3">14-3-3-like protein GF14 kappa</fullName>
    </submittedName>
</protein>
<dbReference type="InterPro" id="IPR036815">
    <property type="entry name" value="14-3-3_dom_sf"/>
</dbReference>
<dbReference type="SUPFAM" id="SSF48445">
    <property type="entry name" value="14-3-3 protein"/>
    <property type="match status" value="1"/>
</dbReference>
<accession>A0ABM3L0V5</accession>
<evidence type="ECO:0000313" key="3">
    <source>
        <dbReference type="RefSeq" id="XP_050943658.1"/>
    </source>
</evidence>
<dbReference type="InterPro" id="IPR000308">
    <property type="entry name" value="14-3-3"/>
</dbReference>
<reference evidence="3" key="1">
    <citation type="submission" date="2025-08" db="UniProtKB">
        <authorList>
            <consortium name="RefSeq"/>
        </authorList>
    </citation>
    <scope>IDENTIFICATION</scope>
    <source>
        <tissue evidence="3">Stem</tissue>
    </source>
</reference>
<dbReference type="Pfam" id="PF17684">
    <property type="entry name" value="SCAB-PH"/>
    <property type="match status" value="1"/>
</dbReference>
<dbReference type="RefSeq" id="XP_050943658.1">
    <property type="nucleotide sequence ID" value="XM_051087701.1"/>
</dbReference>
<keyword evidence="2" id="KW-1185">Reference proteome</keyword>
<evidence type="ECO:0000259" key="1">
    <source>
        <dbReference type="Pfam" id="PF17684"/>
    </source>
</evidence>
<name>A0ABM3L0V5_CUCME</name>
<dbReference type="InterPro" id="IPR041144">
    <property type="entry name" value="SCAB-PH"/>
</dbReference>
<dbReference type="PANTHER" id="PTHR18860">
    <property type="entry name" value="14-3-3 PROTEIN"/>
    <property type="match status" value="1"/>
</dbReference>
<proteinExistence type="predicted"/>
<dbReference type="PRINTS" id="PR00305">
    <property type="entry name" value="1433ZETA"/>
</dbReference>
<evidence type="ECO:0000313" key="2">
    <source>
        <dbReference type="Proteomes" id="UP001652600"/>
    </source>
</evidence>
<dbReference type="GeneID" id="127150294"/>
<gene>
    <name evidence="3" type="primary">LOC127150294</name>
</gene>